<gene>
    <name evidence="1" type="ORF">OLEA9_A081990</name>
</gene>
<feature type="non-terminal residue" evidence="1">
    <location>
        <position position="1"/>
    </location>
</feature>
<protein>
    <submittedName>
        <fullName evidence="1">Uncharacterized protein</fullName>
    </submittedName>
</protein>
<accession>A0A8S0U012</accession>
<comment type="caution">
    <text evidence="1">The sequence shown here is derived from an EMBL/GenBank/DDBJ whole genome shotgun (WGS) entry which is preliminary data.</text>
</comment>
<evidence type="ECO:0000313" key="1">
    <source>
        <dbReference type="EMBL" id="CAA3010322.1"/>
    </source>
</evidence>
<keyword evidence="2" id="KW-1185">Reference proteome</keyword>
<proteinExistence type="predicted"/>
<dbReference type="EMBL" id="CACTIH010007340">
    <property type="protein sequence ID" value="CAA3010322.1"/>
    <property type="molecule type" value="Genomic_DNA"/>
</dbReference>
<organism evidence="1 2">
    <name type="scientific">Olea europaea subsp. europaea</name>
    <dbReference type="NCBI Taxonomy" id="158383"/>
    <lineage>
        <taxon>Eukaryota</taxon>
        <taxon>Viridiplantae</taxon>
        <taxon>Streptophyta</taxon>
        <taxon>Embryophyta</taxon>
        <taxon>Tracheophyta</taxon>
        <taxon>Spermatophyta</taxon>
        <taxon>Magnoliopsida</taxon>
        <taxon>eudicotyledons</taxon>
        <taxon>Gunneridae</taxon>
        <taxon>Pentapetalae</taxon>
        <taxon>asterids</taxon>
        <taxon>lamiids</taxon>
        <taxon>Lamiales</taxon>
        <taxon>Oleaceae</taxon>
        <taxon>Oleeae</taxon>
        <taxon>Olea</taxon>
    </lineage>
</organism>
<dbReference type="AlphaFoldDB" id="A0A8S0U012"/>
<name>A0A8S0U012_OLEEU</name>
<reference evidence="1 2" key="1">
    <citation type="submission" date="2019-12" db="EMBL/GenBank/DDBJ databases">
        <authorList>
            <person name="Alioto T."/>
            <person name="Alioto T."/>
            <person name="Gomez Garrido J."/>
        </authorList>
    </citation>
    <scope>NUCLEOTIDE SEQUENCE [LARGE SCALE GENOMIC DNA]</scope>
</reference>
<dbReference type="Proteomes" id="UP000594638">
    <property type="component" value="Unassembled WGS sequence"/>
</dbReference>
<sequence>IKKWQKLRQIHHYTTINTTPRYTKHHPNLAAMVPVLCRSDEAPQNGERLSLTKRRRER</sequence>
<evidence type="ECO:0000313" key="2">
    <source>
        <dbReference type="Proteomes" id="UP000594638"/>
    </source>
</evidence>
<dbReference type="Gramene" id="OE9A081990T1">
    <property type="protein sequence ID" value="OE9A081990C1"/>
    <property type="gene ID" value="OE9A081990"/>
</dbReference>